<evidence type="ECO:0008006" key="4">
    <source>
        <dbReference type="Google" id="ProtNLM"/>
    </source>
</evidence>
<accession>F4PVC5</accession>
<sequence>MLSSKSKSSSSSSKKDDHVNGSNASTASSSSSSPSLSLSSSSSSSSSSYPKKQFDYLGLVVKSHPLTLKQRCFLVIINNLFNNHNNNNGSNNSNNNQNNSSTTANILENLSILPLELKEELVHFMLEYRLFNGTKISHSEVFTQNILDTRLRSIDFSVIRSKINQNDPTKELLRACHSLQRLNFSYCYEINDNILKTIISSLNSASSTSSSSMSPSASLVNISDEGSNVDTLSSITAPNKGAVGRAGQQQQQSQQKQSHLQKLKNKILKRRKETPSKTGSTGVPLEEERPQHPTKQKQRPSLSISSNSNNNNGPSHSSSTDKITDTNSNISDELSSSASSMTLSEMHAGGLSFGASGLEYLSLRQCTSFSSDHMLRKLLRLSPSLTYLDISGCSKVTHKTIQAVTQHCTRLRTLSISNLRDVLTHDVTSTFNNMACLTALDISQLPNISSDVLDKILTPSTSAASSVMHLSSPRSAGISPAASPRKVPTSSPFSSSSTLQQQQLLLFHYQQQLQHYQQQQQTGGAGSSVSPLPLQLSPRSLDDHVSISGGGSPINLQYPAMIQSLNLAQSEIEDESLSLIGERCPTLHSLDVSFYTNQRTLETLGLSQSIVKACPRMRVFSCLSSFHLKDITILEALKKWTLLEVIELTDCTSLTSAIIAFVQQPENHIHLHLRFLFFGSAMQKDDIDEFGIMCKLEGKTTLELLETQQQVTLEDLIDQGWVNVI</sequence>
<dbReference type="AlphaFoldDB" id="F4PVC5"/>
<dbReference type="OrthoDB" id="550575at2759"/>
<evidence type="ECO:0000313" key="3">
    <source>
        <dbReference type="Proteomes" id="UP000007797"/>
    </source>
</evidence>
<feature type="compositionally biased region" description="Low complexity" evidence="1">
    <location>
        <begin position="326"/>
        <end position="337"/>
    </location>
</feature>
<dbReference type="PANTHER" id="PTHR13382">
    <property type="entry name" value="MITOCHONDRIAL ATP SYNTHASE COUPLING FACTOR B"/>
    <property type="match status" value="1"/>
</dbReference>
<feature type="compositionally biased region" description="Low complexity" evidence="1">
    <location>
        <begin position="301"/>
        <end position="318"/>
    </location>
</feature>
<evidence type="ECO:0000256" key="1">
    <source>
        <dbReference type="SAM" id="MobiDB-lite"/>
    </source>
</evidence>
<dbReference type="OMA" id="CIYLQDL"/>
<dbReference type="STRING" id="1054147.F4PVC5"/>
<dbReference type="InterPro" id="IPR032675">
    <property type="entry name" value="LRR_dom_sf"/>
</dbReference>
<dbReference type="Gene3D" id="3.80.10.10">
    <property type="entry name" value="Ribonuclease Inhibitor"/>
    <property type="match status" value="2"/>
</dbReference>
<dbReference type="SUPFAM" id="SSF52047">
    <property type="entry name" value="RNI-like"/>
    <property type="match status" value="1"/>
</dbReference>
<gene>
    <name evidence="2" type="ORF">DFA_07047</name>
</gene>
<protein>
    <recommendedName>
        <fullName evidence="4">Leucine-rich repeat-containing protein</fullName>
    </recommendedName>
</protein>
<feature type="region of interest" description="Disordered" evidence="1">
    <location>
        <begin position="230"/>
        <end position="337"/>
    </location>
</feature>
<reference evidence="3" key="1">
    <citation type="journal article" date="2011" name="Genome Res.">
        <title>Phylogeny-wide analysis of social amoeba genomes highlights ancient origins for complex intercellular communication.</title>
        <authorList>
            <person name="Heidel A.J."/>
            <person name="Lawal H.M."/>
            <person name="Felder M."/>
            <person name="Schilde C."/>
            <person name="Helps N.R."/>
            <person name="Tunggal B."/>
            <person name="Rivero F."/>
            <person name="John U."/>
            <person name="Schleicher M."/>
            <person name="Eichinger L."/>
            <person name="Platzer M."/>
            <person name="Noegel A.A."/>
            <person name="Schaap P."/>
            <person name="Gloeckner G."/>
        </authorList>
    </citation>
    <scope>NUCLEOTIDE SEQUENCE [LARGE SCALE GENOMIC DNA]</scope>
    <source>
        <strain evidence="3">SH3</strain>
    </source>
</reference>
<feature type="compositionally biased region" description="Low complexity" evidence="1">
    <location>
        <begin position="28"/>
        <end position="48"/>
    </location>
</feature>
<organism evidence="2 3">
    <name type="scientific">Cavenderia fasciculata</name>
    <name type="common">Slime mold</name>
    <name type="synonym">Dictyostelium fasciculatum</name>
    <dbReference type="NCBI Taxonomy" id="261658"/>
    <lineage>
        <taxon>Eukaryota</taxon>
        <taxon>Amoebozoa</taxon>
        <taxon>Evosea</taxon>
        <taxon>Eumycetozoa</taxon>
        <taxon>Dictyostelia</taxon>
        <taxon>Acytosteliales</taxon>
        <taxon>Cavenderiaceae</taxon>
        <taxon>Cavenderia</taxon>
    </lineage>
</organism>
<keyword evidence="3" id="KW-1185">Reference proteome</keyword>
<dbReference type="GeneID" id="14872126"/>
<feature type="region of interest" description="Disordered" evidence="1">
    <location>
        <begin position="1"/>
        <end position="49"/>
    </location>
</feature>
<dbReference type="EMBL" id="GL883013">
    <property type="protein sequence ID" value="EGG19939.1"/>
    <property type="molecule type" value="Genomic_DNA"/>
</dbReference>
<feature type="compositionally biased region" description="Low complexity" evidence="1">
    <location>
        <begin position="1"/>
        <end position="12"/>
    </location>
</feature>
<evidence type="ECO:0000313" key="2">
    <source>
        <dbReference type="EMBL" id="EGG19939.1"/>
    </source>
</evidence>
<dbReference type="InterPro" id="IPR050648">
    <property type="entry name" value="F-box_LRR-repeat"/>
</dbReference>
<dbReference type="InterPro" id="IPR006553">
    <property type="entry name" value="Leu-rich_rpt_Cys-con_subtyp"/>
</dbReference>
<feature type="compositionally biased region" description="Low complexity" evidence="1">
    <location>
        <begin position="248"/>
        <end position="258"/>
    </location>
</feature>
<feature type="compositionally biased region" description="Basic residues" evidence="1">
    <location>
        <begin position="259"/>
        <end position="272"/>
    </location>
</feature>
<dbReference type="KEGG" id="dfa:DFA_07047"/>
<name>F4PVC5_CACFS</name>
<dbReference type="Proteomes" id="UP000007797">
    <property type="component" value="Unassembled WGS sequence"/>
</dbReference>
<dbReference type="GO" id="GO:0005737">
    <property type="term" value="C:cytoplasm"/>
    <property type="evidence" value="ECO:0007669"/>
    <property type="project" value="TreeGrafter"/>
</dbReference>
<proteinExistence type="predicted"/>
<dbReference type="SMART" id="SM00367">
    <property type="entry name" value="LRR_CC"/>
    <property type="match status" value="4"/>
</dbReference>
<feature type="region of interest" description="Disordered" evidence="1">
    <location>
        <begin position="473"/>
        <end position="495"/>
    </location>
</feature>
<dbReference type="RefSeq" id="XP_004366922.1">
    <property type="nucleotide sequence ID" value="XM_004366865.1"/>
</dbReference>